<organism evidence="2 3">
    <name type="scientific">Portunus trituberculatus</name>
    <name type="common">Swimming crab</name>
    <name type="synonym">Neptunus trituberculatus</name>
    <dbReference type="NCBI Taxonomy" id="210409"/>
    <lineage>
        <taxon>Eukaryota</taxon>
        <taxon>Metazoa</taxon>
        <taxon>Ecdysozoa</taxon>
        <taxon>Arthropoda</taxon>
        <taxon>Crustacea</taxon>
        <taxon>Multicrustacea</taxon>
        <taxon>Malacostraca</taxon>
        <taxon>Eumalacostraca</taxon>
        <taxon>Eucarida</taxon>
        <taxon>Decapoda</taxon>
        <taxon>Pleocyemata</taxon>
        <taxon>Brachyura</taxon>
        <taxon>Eubrachyura</taxon>
        <taxon>Portunoidea</taxon>
        <taxon>Portunidae</taxon>
        <taxon>Portuninae</taxon>
        <taxon>Portunus</taxon>
    </lineage>
</organism>
<evidence type="ECO:0000256" key="1">
    <source>
        <dbReference type="SAM" id="MobiDB-lite"/>
    </source>
</evidence>
<comment type="caution">
    <text evidence="2">The sequence shown here is derived from an EMBL/GenBank/DDBJ whole genome shotgun (WGS) entry which is preliminary data.</text>
</comment>
<dbReference type="EMBL" id="VSRR010038910">
    <property type="protein sequence ID" value="MPC74428.1"/>
    <property type="molecule type" value="Genomic_DNA"/>
</dbReference>
<dbReference type="AlphaFoldDB" id="A0A5B7I0G6"/>
<protein>
    <submittedName>
        <fullName evidence="2">Uncharacterized protein</fullName>
    </submittedName>
</protein>
<feature type="region of interest" description="Disordered" evidence="1">
    <location>
        <begin position="1"/>
        <end position="20"/>
    </location>
</feature>
<evidence type="ECO:0000313" key="2">
    <source>
        <dbReference type="EMBL" id="MPC74428.1"/>
    </source>
</evidence>
<dbReference type="Proteomes" id="UP000324222">
    <property type="component" value="Unassembled WGS sequence"/>
</dbReference>
<evidence type="ECO:0000313" key="3">
    <source>
        <dbReference type="Proteomes" id="UP000324222"/>
    </source>
</evidence>
<name>A0A5B7I0G6_PORTR</name>
<gene>
    <name evidence="2" type="ORF">E2C01_068786</name>
</gene>
<feature type="compositionally biased region" description="Polar residues" evidence="1">
    <location>
        <begin position="42"/>
        <end position="59"/>
    </location>
</feature>
<reference evidence="2 3" key="1">
    <citation type="submission" date="2019-05" db="EMBL/GenBank/DDBJ databases">
        <title>Another draft genome of Portunus trituberculatus and its Hox gene families provides insights of decapod evolution.</title>
        <authorList>
            <person name="Jeong J.-H."/>
            <person name="Song I."/>
            <person name="Kim S."/>
            <person name="Choi T."/>
            <person name="Kim D."/>
            <person name="Ryu S."/>
            <person name="Kim W."/>
        </authorList>
    </citation>
    <scope>NUCLEOTIDE SEQUENCE [LARGE SCALE GENOMIC DNA]</scope>
    <source>
        <tissue evidence="2">Muscle</tissue>
    </source>
</reference>
<feature type="region of interest" description="Disordered" evidence="1">
    <location>
        <begin position="37"/>
        <end position="68"/>
    </location>
</feature>
<proteinExistence type="predicted"/>
<accession>A0A5B7I0G6</accession>
<keyword evidence="3" id="KW-1185">Reference proteome</keyword>
<sequence>MRFPGSCGLSGTDRSVSPRGVCQHQLRGTAGPDLAGCGSQAALRSSSSADTPGLLTQPSLRGALRRRS</sequence>